<dbReference type="SUPFAM" id="SSF51735">
    <property type="entry name" value="NAD(P)-binding Rossmann-fold domains"/>
    <property type="match status" value="1"/>
</dbReference>
<dbReference type="PROSITE" id="PS00061">
    <property type="entry name" value="ADH_SHORT"/>
    <property type="match status" value="1"/>
</dbReference>
<organism evidence="3 4">
    <name type="scientific">Echinicola arenosa</name>
    <dbReference type="NCBI Taxonomy" id="2774144"/>
    <lineage>
        <taxon>Bacteria</taxon>
        <taxon>Pseudomonadati</taxon>
        <taxon>Bacteroidota</taxon>
        <taxon>Cytophagia</taxon>
        <taxon>Cytophagales</taxon>
        <taxon>Cyclobacteriaceae</taxon>
        <taxon>Echinicola</taxon>
    </lineage>
</organism>
<proteinExistence type="inferred from homology"/>
<dbReference type="RefSeq" id="WP_192008750.1">
    <property type="nucleotide sequence ID" value="NZ_JACYTQ010000001.1"/>
</dbReference>
<dbReference type="Proteomes" id="UP000647133">
    <property type="component" value="Unassembled WGS sequence"/>
</dbReference>
<dbReference type="Gene3D" id="3.40.50.720">
    <property type="entry name" value="NAD(P)-binding Rossmann-like Domain"/>
    <property type="match status" value="1"/>
</dbReference>
<evidence type="ECO:0000313" key="3">
    <source>
        <dbReference type="EMBL" id="MBD8488020.1"/>
    </source>
</evidence>
<dbReference type="PANTHER" id="PTHR42760:SF115">
    <property type="entry name" value="3-OXOACYL-[ACYL-CARRIER-PROTEIN] REDUCTASE FABG"/>
    <property type="match status" value="1"/>
</dbReference>
<dbReference type="InterPro" id="IPR002347">
    <property type="entry name" value="SDR_fam"/>
</dbReference>
<dbReference type="InterPro" id="IPR036291">
    <property type="entry name" value="NAD(P)-bd_dom_sf"/>
</dbReference>
<keyword evidence="4" id="KW-1185">Reference proteome</keyword>
<accession>A0ABR9AH15</accession>
<sequence length="252" mass="26980">MNNISNTNKQIAVVTGGASGLGLATACKLSKNGITTIIIGRNKTKLLEAQEQIGQNCFHYQFDLNKLEQIPALVQTIVKEHGSIDILVNNAGINMKKPLIEVTDEEFQEIITTNVVAVFSLSREVAKLMTEQKSGSIINISSMASQYGIPKVIAYTASKSAIEGMTKAMAVELSPLGIRVNCIAPGFIATDMSAKALNNDPERKNKVLSRTPMGKLGSPEHIADAVYYFASQNSSYVTGTILPVDGGNSIGF</sequence>
<dbReference type="PRINTS" id="PR00080">
    <property type="entry name" value="SDRFAMILY"/>
</dbReference>
<dbReference type="Pfam" id="PF13561">
    <property type="entry name" value="adh_short_C2"/>
    <property type="match status" value="1"/>
</dbReference>
<name>A0ABR9AH15_9BACT</name>
<dbReference type="PANTHER" id="PTHR42760">
    <property type="entry name" value="SHORT-CHAIN DEHYDROGENASES/REDUCTASES FAMILY MEMBER"/>
    <property type="match status" value="1"/>
</dbReference>
<keyword evidence="2" id="KW-0560">Oxidoreductase</keyword>
<evidence type="ECO:0000256" key="1">
    <source>
        <dbReference type="ARBA" id="ARBA00006484"/>
    </source>
</evidence>
<dbReference type="CDD" id="cd05233">
    <property type="entry name" value="SDR_c"/>
    <property type="match status" value="1"/>
</dbReference>
<comment type="similarity">
    <text evidence="1">Belongs to the short-chain dehydrogenases/reductases (SDR) family.</text>
</comment>
<comment type="caution">
    <text evidence="3">The sequence shown here is derived from an EMBL/GenBank/DDBJ whole genome shotgun (WGS) entry which is preliminary data.</text>
</comment>
<evidence type="ECO:0000256" key="2">
    <source>
        <dbReference type="ARBA" id="ARBA00023002"/>
    </source>
</evidence>
<dbReference type="PRINTS" id="PR00081">
    <property type="entry name" value="GDHRDH"/>
</dbReference>
<dbReference type="NCBIfam" id="NF005559">
    <property type="entry name" value="PRK07231.1"/>
    <property type="match status" value="1"/>
</dbReference>
<reference evidence="3 4" key="1">
    <citation type="submission" date="2020-09" db="EMBL/GenBank/DDBJ databases">
        <title>Echinicola sp. CAU 1574 isolated from sand of Sido Beach.</title>
        <authorList>
            <person name="Kim W."/>
        </authorList>
    </citation>
    <scope>NUCLEOTIDE SEQUENCE [LARGE SCALE GENOMIC DNA]</scope>
    <source>
        <strain evidence="3 4">CAU 1574</strain>
    </source>
</reference>
<protein>
    <submittedName>
        <fullName evidence="3">SDR family oxidoreductase</fullName>
    </submittedName>
</protein>
<dbReference type="NCBIfam" id="NF009466">
    <property type="entry name" value="PRK12826.1-2"/>
    <property type="match status" value="1"/>
</dbReference>
<gene>
    <name evidence="3" type="ORF">IFO69_04585</name>
</gene>
<dbReference type="EMBL" id="JACYTQ010000001">
    <property type="protein sequence ID" value="MBD8488020.1"/>
    <property type="molecule type" value="Genomic_DNA"/>
</dbReference>
<evidence type="ECO:0000313" key="4">
    <source>
        <dbReference type="Proteomes" id="UP000647133"/>
    </source>
</evidence>
<dbReference type="InterPro" id="IPR020904">
    <property type="entry name" value="Sc_DH/Rdtase_CS"/>
</dbReference>